<dbReference type="InterPro" id="IPR007527">
    <property type="entry name" value="Znf_SWIM"/>
</dbReference>
<name>A0A7C4H874_THEPE</name>
<dbReference type="GO" id="GO:0008270">
    <property type="term" value="F:zinc ion binding"/>
    <property type="evidence" value="ECO:0007669"/>
    <property type="project" value="UniProtKB-KW"/>
</dbReference>
<reference evidence="3" key="1">
    <citation type="journal article" date="2020" name="mSystems">
        <title>Genome- and Community-Level Interaction Insights into Carbon Utilization and Element Cycling Functions of Hydrothermarchaeota in Hydrothermal Sediment.</title>
        <authorList>
            <person name="Zhou Z."/>
            <person name="Liu Y."/>
            <person name="Xu W."/>
            <person name="Pan J."/>
            <person name="Luo Z.H."/>
            <person name="Li M."/>
        </authorList>
    </citation>
    <scope>NUCLEOTIDE SEQUENCE</scope>
    <source>
        <strain evidence="3">SpSt-649</strain>
    </source>
</reference>
<gene>
    <name evidence="3" type="ORF">ENU21_03075</name>
</gene>
<organism evidence="3">
    <name type="scientific">Thermofilum pendens</name>
    <dbReference type="NCBI Taxonomy" id="2269"/>
    <lineage>
        <taxon>Archaea</taxon>
        <taxon>Thermoproteota</taxon>
        <taxon>Thermoprotei</taxon>
        <taxon>Thermofilales</taxon>
        <taxon>Thermofilaceae</taxon>
        <taxon>Thermofilum</taxon>
    </lineage>
</organism>
<dbReference type="Pfam" id="PF04434">
    <property type="entry name" value="SWIM"/>
    <property type="match status" value="1"/>
</dbReference>
<comment type="caution">
    <text evidence="3">The sequence shown here is derived from an EMBL/GenBank/DDBJ whole genome shotgun (WGS) entry which is preliminary data.</text>
</comment>
<dbReference type="AlphaFoldDB" id="A0A7C4H874"/>
<protein>
    <recommendedName>
        <fullName evidence="2">SWIM-type domain-containing protein</fullName>
    </recommendedName>
</protein>
<keyword evidence="1" id="KW-0479">Metal-binding</keyword>
<dbReference type="PROSITE" id="PS50966">
    <property type="entry name" value="ZF_SWIM"/>
    <property type="match status" value="1"/>
</dbReference>
<keyword evidence="1" id="KW-0863">Zinc-finger</keyword>
<dbReference type="EMBL" id="DTBQ01000087">
    <property type="protein sequence ID" value="HGM46724.1"/>
    <property type="molecule type" value="Genomic_DNA"/>
</dbReference>
<keyword evidence="1" id="KW-0862">Zinc</keyword>
<proteinExistence type="predicted"/>
<sequence length="109" mass="12335">MVHADELKARKALLAGRVKRIRLCDPTPRDTPLFAVLSAGRTYHHVVVPGRYCSCPDFLFSVVIRRVKEKCYHMLAVEKALRSGIAIEEECWTAEKLARELLKAMGGRL</sequence>
<accession>A0A7C4H874</accession>
<feature type="domain" description="SWIM-type" evidence="2">
    <location>
        <begin position="44"/>
        <end position="82"/>
    </location>
</feature>
<evidence type="ECO:0000313" key="3">
    <source>
        <dbReference type="EMBL" id="HGM46724.1"/>
    </source>
</evidence>
<evidence type="ECO:0000256" key="1">
    <source>
        <dbReference type="PROSITE-ProRule" id="PRU00325"/>
    </source>
</evidence>
<evidence type="ECO:0000259" key="2">
    <source>
        <dbReference type="PROSITE" id="PS50966"/>
    </source>
</evidence>